<sequence>MSIRGAKIYGPNPPSDTTTNWALAPLERGVVFVCPNCGKATIIRSYKARKLGIPYRCPVCGFEGP</sequence>
<protein>
    <submittedName>
        <fullName evidence="1">Zinc finger domain-containing protein</fullName>
    </submittedName>
</protein>
<evidence type="ECO:0000313" key="2">
    <source>
        <dbReference type="Proteomes" id="UP000033636"/>
    </source>
</evidence>
<dbReference type="Proteomes" id="UP000033636">
    <property type="component" value="Unassembled WGS sequence"/>
</dbReference>
<reference evidence="1" key="1">
    <citation type="submission" date="2024-07" db="EMBL/GenBank/DDBJ databases">
        <title>Metagenome and Metagenome-Assembled Genomes of Archaea from a hot spring from the geothermal field of Los Azufres, Mexico.</title>
        <authorList>
            <person name="Marin-Paredes R."/>
            <person name="Martinez-Romero E."/>
            <person name="Servin-Garciduenas L.E."/>
        </authorList>
    </citation>
    <scope>NUCLEOTIDE SEQUENCE</scope>
</reference>
<evidence type="ECO:0000313" key="1">
    <source>
        <dbReference type="EMBL" id="MFB6490626.1"/>
    </source>
</evidence>
<accession>A0ACC6V0Z2</accession>
<gene>
    <name evidence="1" type="ORF">TU35_005170</name>
</gene>
<comment type="caution">
    <text evidence="1">The sequence shown here is derived from an EMBL/GenBank/DDBJ whole genome shotgun (WGS) entry which is preliminary data.</text>
</comment>
<organism evidence="1 2">
    <name type="scientific">Thermoproteus sp. AZ2</name>
    <dbReference type="NCBI Taxonomy" id="1609232"/>
    <lineage>
        <taxon>Archaea</taxon>
        <taxon>Thermoproteota</taxon>
        <taxon>Thermoprotei</taxon>
        <taxon>Thermoproteales</taxon>
        <taxon>Thermoproteaceae</taxon>
        <taxon>Thermoproteus</taxon>
    </lineage>
</organism>
<proteinExistence type="predicted"/>
<name>A0ACC6V0Z2_9CREN</name>
<dbReference type="EMBL" id="JZWT02000011">
    <property type="protein sequence ID" value="MFB6490626.1"/>
    <property type="molecule type" value="Genomic_DNA"/>
</dbReference>